<keyword evidence="4" id="KW-1185">Reference proteome</keyword>
<name>A0ABP0TJE0_9BRYO</name>
<proteinExistence type="predicted"/>
<protein>
    <recommendedName>
        <fullName evidence="5">Transmembrane protein</fullName>
    </recommendedName>
</protein>
<feature type="chain" id="PRO_5046688456" description="Transmembrane protein" evidence="2">
    <location>
        <begin position="20"/>
        <end position="141"/>
    </location>
</feature>
<organism evidence="3 4">
    <name type="scientific">Sphagnum troendelagicum</name>
    <dbReference type="NCBI Taxonomy" id="128251"/>
    <lineage>
        <taxon>Eukaryota</taxon>
        <taxon>Viridiplantae</taxon>
        <taxon>Streptophyta</taxon>
        <taxon>Embryophyta</taxon>
        <taxon>Bryophyta</taxon>
        <taxon>Sphagnophytina</taxon>
        <taxon>Sphagnopsida</taxon>
        <taxon>Sphagnales</taxon>
        <taxon>Sphagnaceae</taxon>
        <taxon>Sphagnum</taxon>
    </lineage>
</organism>
<keyword evidence="1" id="KW-0472">Membrane</keyword>
<sequence>MKSILGLLLVEIFYCLTVSRESFELASEMGARISFMSADVATPPTSKWQALASSFASDSVTLMSRLLLLFIFITIAACGLHLHIRKRCGPTGEEPPEEIEMNDLHRAEGPSSSTGAVAASTLSAANTVLLDAVSIAMNASS</sequence>
<feature type="signal peptide" evidence="2">
    <location>
        <begin position="1"/>
        <end position="19"/>
    </location>
</feature>
<evidence type="ECO:0000313" key="4">
    <source>
        <dbReference type="Proteomes" id="UP001497512"/>
    </source>
</evidence>
<evidence type="ECO:0000256" key="2">
    <source>
        <dbReference type="SAM" id="SignalP"/>
    </source>
</evidence>
<reference evidence="3" key="1">
    <citation type="submission" date="2024-02" db="EMBL/GenBank/DDBJ databases">
        <authorList>
            <consortium name="ELIXIR-Norway"/>
            <consortium name="Elixir Norway"/>
        </authorList>
    </citation>
    <scope>NUCLEOTIDE SEQUENCE</scope>
</reference>
<evidence type="ECO:0000313" key="3">
    <source>
        <dbReference type="EMBL" id="CAK9198125.1"/>
    </source>
</evidence>
<keyword evidence="2" id="KW-0732">Signal</keyword>
<evidence type="ECO:0000256" key="1">
    <source>
        <dbReference type="SAM" id="Phobius"/>
    </source>
</evidence>
<dbReference type="EMBL" id="OZ019904">
    <property type="protein sequence ID" value="CAK9198125.1"/>
    <property type="molecule type" value="Genomic_DNA"/>
</dbReference>
<keyword evidence="1" id="KW-1133">Transmembrane helix</keyword>
<accession>A0ABP0TJE0</accession>
<gene>
    <name evidence="3" type="ORF">CSSPTR1EN2_LOCUS4280</name>
</gene>
<dbReference type="Proteomes" id="UP001497512">
    <property type="component" value="Chromosome 12"/>
</dbReference>
<keyword evidence="1" id="KW-0812">Transmembrane</keyword>
<feature type="transmembrane region" description="Helical" evidence="1">
    <location>
        <begin position="62"/>
        <end position="82"/>
    </location>
</feature>
<evidence type="ECO:0008006" key="5">
    <source>
        <dbReference type="Google" id="ProtNLM"/>
    </source>
</evidence>